<feature type="compositionally biased region" description="Basic and acidic residues" evidence="1">
    <location>
        <begin position="37"/>
        <end position="50"/>
    </location>
</feature>
<feature type="compositionally biased region" description="Polar residues" evidence="1">
    <location>
        <begin position="1"/>
        <end position="16"/>
    </location>
</feature>
<dbReference type="InParanoid" id="A0A0V0QDS9"/>
<dbReference type="EMBL" id="LDAU01000194">
    <property type="protein sequence ID" value="KRX00359.1"/>
    <property type="molecule type" value="Genomic_DNA"/>
</dbReference>
<accession>A0A0V0QDS9</accession>
<feature type="region of interest" description="Disordered" evidence="1">
    <location>
        <begin position="1"/>
        <end position="50"/>
    </location>
</feature>
<evidence type="ECO:0000313" key="2">
    <source>
        <dbReference type="EMBL" id="KRX00359.1"/>
    </source>
</evidence>
<name>A0A0V0QDS9_PSEPJ</name>
<dbReference type="AlphaFoldDB" id="A0A0V0QDS9"/>
<reference evidence="2 3" key="1">
    <citation type="journal article" date="2015" name="Sci. Rep.">
        <title>Genome of the facultative scuticociliatosis pathogen Pseudocohnilembus persalinus provides insight into its virulence through horizontal gene transfer.</title>
        <authorList>
            <person name="Xiong J."/>
            <person name="Wang G."/>
            <person name="Cheng J."/>
            <person name="Tian M."/>
            <person name="Pan X."/>
            <person name="Warren A."/>
            <person name="Jiang C."/>
            <person name="Yuan D."/>
            <person name="Miao W."/>
        </authorList>
    </citation>
    <scope>NUCLEOTIDE SEQUENCE [LARGE SCALE GENOMIC DNA]</scope>
    <source>
        <strain evidence="2">36N120E</strain>
    </source>
</reference>
<gene>
    <name evidence="2" type="ORF">PPERSA_10858</name>
</gene>
<dbReference type="Proteomes" id="UP000054937">
    <property type="component" value="Unassembled WGS sequence"/>
</dbReference>
<sequence length="345" mass="40248">MSPKQKTTYNETKTNSQKLQKQQKEEQKTFTPKKTPQKHEENPENPEKSEKEAFQLEKMNLQIDKACFHIDKAVKIINETFLLGEQLLKNSQRQKTNQNLQITMSQCKICFEFLVNSISILNDLIYNSMNQFLQNCSSGISQNQLENYFDSVSSDKFKEKATPPSDPYQNPIEQQISVQPFQTDLQSQKQNIPNKENEVEKPVAQVFSTINIVQDGKKGKTVEKNFQYTFNNLIDQQTQVKINLTVVNDEVISQKKGNEYQKYPTYFKVDKISEYFLLNKSYQEFTKNEEFCDKTLNRWVIKGVQKNKGAGRKPLEWEKEQLSKICQTGYNRPISVSQKGFQRVV</sequence>
<evidence type="ECO:0000313" key="3">
    <source>
        <dbReference type="Proteomes" id="UP000054937"/>
    </source>
</evidence>
<comment type="caution">
    <text evidence="2">The sequence shown here is derived from an EMBL/GenBank/DDBJ whole genome shotgun (WGS) entry which is preliminary data.</text>
</comment>
<proteinExistence type="predicted"/>
<evidence type="ECO:0000256" key="1">
    <source>
        <dbReference type="SAM" id="MobiDB-lite"/>
    </source>
</evidence>
<protein>
    <submittedName>
        <fullName evidence="2">Uncharacterized protein</fullName>
    </submittedName>
</protein>
<keyword evidence="3" id="KW-1185">Reference proteome</keyword>
<organism evidence="2 3">
    <name type="scientific">Pseudocohnilembus persalinus</name>
    <name type="common">Ciliate</name>
    <dbReference type="NCBI Taxonomy" id="266149"/>
    <lineage>
        <taxon>Eukaryota</taxon>
        <taxon>Sar</taxon>
        <taxon>Alveolata</taxon>
        <taxon>Ciliophora</taxon>
        <taxon>Intramacronucleata</taxon>
        <taxon>Oligohymenophorea</taxon>
        <taxon>Scuticociliatia</taxon>
        <taxon>Philasterida</taxon>
        <taxon>Pseudocohnilembidae</taxon>
        <taxon>Pseudocohnilembus</taxon>
    </lineage>
</organism>